<feature type="transmembrane region" description="Helical" evidence="1">
    <location>
        <begin position="70"/>
        <end position="92"/>
    </location>
</feature>
<keyword evidence="1" id="KW-0812">Transmembrane</keyword>
<name>A0A9D1E3X0_9BACT</name>
<evidence type="ECO:0000313" key="2">
    <source>
        <dbReference type="EMBL" id="HIR65776.1"/>
    </source>
</evidence>
<keyword evidence="1" id="KW-0472">Membrane</keyword>
<proteinExistence type="predicted"/>
<accession>A0A9D1E3X0</accession>
<evidence type="ECO:0000313" key="3">
    <source>
        <dbReference type="Proteomes" id="UP000824200"/>
    </source>
</evidence>
<reference evidence="2" key="1">
    <citation type="submission" date="2020-10" db="EMBL/GenBank/DDBJ databases">
        <authorList>
            <person name="Gilroy R."/>
        </authorList>
    </citation>
    <scope>NUCLEOTIDE SEQUENCE</scope>
    <source>
        <strain evidence="2">CHK121-14286</strain>
    </source>
</reference>
<comment type="caution">
    <text evidence="2">The sequence shown here is derived from an EMBL/GenBank/DDBJ whole genome shotgun (WGS) entry which is preliminary data.</text>
</comment>
<sequence>MEASAKKSFLLQSIKTGLFSLVFVCIGVLVLALLAKFFNIGDNVLPIVNQVLKGVAVILGVAMCVREDNFVLKSVVGAVIYWILSFVLFSVLGGGFHWGQIALDFAVSLVPAVIVALIKSKKA</sequence>
<gene>
    <name evidence="2" type="ORF">IAC95_02690</name>
</gene>
<evidence type="ECO:0000256" key="1">
    <source>
        <dbReference type="SAM" id="Phobius"/>
    </source>
</evidence>
<protein>
    <submittedName>
        <fullName evidence="2">Uncharacterized protein</fullName>
    </submittedName>
</protein>
<feature type="transmembrane region" description="Helical" evidence="1">
    <location>
        <begin position="98"/>
        <end position="118"/>
    </location>
</feature>
<reference evidence="2" key="2">
    <citation type="journal article" date="2021" name="PeerJ">
        <title>Extensive microbial diversity within the chicken gut microbiome revealed by metagenomics and culture.</title>
        <authorList>
            <person name="Gilroy R."/>
            <person name="Ravi A."/>
            <person name="Getino M."/>
            <person name="Pursley I."/>
            <person name="Horton D.L."/>
            <person name="Alikhan N.F."/>
            <person name="Baker D."/>
            <person name="Gharbi K."/>
            <person name="Hall N."/>
            <person name="Watson M."/>
            <person name="Adriaenssens E.M."/>
            <person name="Foster-Nyarko E."/>
            <person name="Jarju S."/>
            <person name="Secka A."/>
            <person name="Antonio M."/>
            <person name="Oren A."/>
            <person name="Chaudhuri R.R."/>
            <person name="La Ragione R."/>
            <person name="Hildebrand F."/>
            <person name="Pallen M.J."/>
        </authorList>
    </citation>
    <scope>NUCLEOTIDE SEQUENCE</scope>
    <source>
        <strain evidence="2">CHK121-14286</strain>
    </source>
</reference>
<keyword evidence="1" id="KW-1133">Transmembrane helix</keyword>
<dbReference type="EMBL" id="DVHL01000023">
    <property type="protein sequence ID" value="HIR65776.1"/>
    <property type="molecule type" value="Genomic_DNA"/>
</dbReference>
<feature type="transmembrane region" description="Helical" evidence="1">
    <location>
        <begin position="16"/>
        <end position="38"/>
    </location>
</feature>
<organism evidence="2 3">
    <name type="scientific">Candidatus Fimimonas gallinarum</name>
    <dbReference type="NCBI Taxonomy" id="2840821"/>
    <lineage>
        <taxon>Bacteria</taxon>
        <taxon>Pseudomonadati</taxon>
        <taxon>Myxococcota</taxon>
        <taxon>Myxococcia</taxon>
        <taxon>Myxococcales</taxon>
        <taxon>Cystobacterineae</taxon>
        <taxon>Myxococcaceae</taxon>
        <taxon>Myxococcaceae incertae sedis</taxon>
        <taxon>Candidatus Fimimonas</taxon>
    </lineage>
</organism>
<feature type="transmembrane region" description="Helical" evidence="1">
    <location>
        <begin position="44"/>
        <end position="63"/>
    </location>
</feature>
<dbReference type="AlphaFoldDB" id="A0A9D1E3X0"/>
<dbReference type="Proteomes" id="UP000824200">
    <property type="component" value="Unassembled WGS sequence"/>
</dbReference>